<evidence type="ECO:0000313" key="2">
    <source>
        <dbReference type="Proteomes" id="UP000549250"/>
    </source>
</evidence>
<protein>
    <submittedName>
        <fullName evidence="1">Uncharacterized protein</fullName>
    </submittedName>
</protein>
<keyword evidence="2" id="KW-1185">Reference proteome</keyword>
<reference evidence="1 2" key="1">
    <citation type="submission" date="2020-08" db="EMBL/GenBank/DDBJ databases">
        <title>Genomic Encyclopedia of Type Strains, Phase III (KMG-III): the genomes of soil and plant-associated and newly described type strains.</title>
        <authorList>
            <person name="Whitman W."/>
        </authorList>
    </citation>
    <scope>NUCLEOTIDE SEQUENCE [LARGE SCALE GENOMIC DNA]</scope>
    <source>
        <strain evidence="1 2">CECT 4462</strain>
    </source>
</reference>
<gene>
    <name evidence="1" type="ORF">FHR87_001559</name>
</gene>
<dbReference type="AlphaFoldDB" id="A0A839T4A6"/>
<accession>A0A839T4A6</accession>
<name>A0A839T4A6_AZOMA</name>
<organism evidence="1 2">
    <name type="scientific">Azomonas macrocytogenes</name>
    <name type="common">Azotobacter macrocytogenes</name>
    <dbReference type="NCBI Taxonomy" id="69962"/>
    <lineage>
        <taxon>Bacteria</taxon>
        <taxon>Pseudomonadati</taxon>
        <taxon>Pseudomonadota</taxon>
        <taxon>Gammaproteobacteria</taxon>
        <taxon>Pseudomonadales</taxon>
        <taxon>Pseudomonadaceae</taxon>
        <taxon>Azomonas</taxon>
    </lineage>
</organism>
<evidence type="ECO:0000313" key="1">
    <source>
        <dbReference type="EMBL" id="MBB3103164.1"/>
    </source>
</evidence>
<sequence>MSTACGSIDFPLAQAWFFKETKGLQTLPSMSVAGFTRPPRLTLWQEASRGRVLEYSRRIAMHCQKKANHIQGNIDLCRHSVLLWLP</sequence>
<comment type="caution">
    <text evidence="1">The sequence shown here is derived from an EMBL/GenBank/DDBJ whole genome shotgun (WGS) entry which is preliminary data.</text>
</comment>
<proteinExistence type="predicted"/>
<dbReference type="Proteomes" id="UP000549250">
    <property type="component" value="Unassembled WGS sequence"/>
</dbReference>
<dbReference type="EMBL" id="JACHXI010000005">
    <property type="protein sequence ID" value="MBB3103164.1"/>
    <property type="molecule type" value="Genomic_DNA"/>
</dbReference>